<organism evidence="1 2">
    <name type="scientific">Nocardioides panacis</name>
    <dbReference type="NCBI Taxonomy" id="2849501"/>
    <lineage>
        <taxon>Bacteria</taxon>
        <taxon>Bacillati</taxon>
        <taxon>Actinomycetota</taxon>
        <taxon>Actinomycetes</taxon>
        <taxon>Propionibacteriales</taxon>
        <taxon>Nocardioidaceae</taxon>
        <taxon>Nocardioides</taxon>
    </lineage>
</organism>
<dbReference type="KEGG" id="nps:KRR39_06665"/>
<gene>
    <name evidence="1" type="ORF">KRR39_06665</name>
</gene>
<keyword evidence="2" id="KW-1185">Reference proteome</keyword>
<sequence length="139" mass="15534">MDPTRSPAVDRRALLRTEVGRFRARESRRVFDVSVHVGVLGGDRDSFVVRAQDLPAVDAALRADMLSALLEDAPGQWCTAWLARPGTPEPHDLDLQWLAAAGTAFGMHGRPLEGFFALTRTGWRDVRTGESRVWKRLRL</sequence>
<accession>A0A975Y1F0</accession>
<protein>
    <submittedName>
        <fullName evidence="1">Uncharacterized protein</fullName>
    </submittedName>
</protein>
<dbReference type="EMBL" id="CP077062">
    <property type="protein sequence ID" value="QWZ09442.1"/>
    <property type="molecule type" value="Genomic_DNA"/>
</dbReference>
<proteinExistence type="predicted"/>
<dbReference type="Proteomes" id="UP000683575">
    <property type="component" value="Chromosome"/>
</dbReference>
<name>A0A975Y1F0_9ACTN</name>
<reference evidence="1" key="1">
    <citation type="submission" date="2021-06" db="EMBL/GenBank/DDBJ databases">
        <title>Complete genome sequence of Nocardioides sp. G188.</title>
        <authorList>
            <person name="Im W.-T."/>
        </authorList>
    </citation>
    <scope>NUCLEOTIDE SEQUENCE</scope>
    <source>
        <strain evidence="1">G188</strain>
    </source>
</reference>
<evidence type="ECO:0000313" key="2">
    <source>
        <dbReference type="Proteomes" id="UP000683575"/>
    </source>
</evidence>
<evidence type="ECO:0000313" key="1">
    <source>
        <dbReference type="EMBL" id="QWZ09442.1"/>
    </source>
</evidence>
<dbReference type="RefSeq" id="WP_216941288.1">
    <property type="nucleotide sequence ID" value="NZ_CP077062.1"/>
</dbReference>
<dbReference type="AlphaFoldDB" id="A0A975Y1F0"/>